<evidence type="ECO:0000256" key="6">
    <source>
        <dbReference type="ARBA" id="ARBA00022989"/>
    </source>
</evidence>
<dbReference type="Gene3D" id="1.20.1560.10">
    <property type="entry name" value="ABC transporter type 1, transmembrane domain"/>
    <property type="match status" value="1"/>
</dbReference>
<evidence type="ECO:0000313" key="14">
    <source>
        <dbReference type="Proteomes" id="UP000676194"/>
    </source>
</evidence>
<dbReference type="InterPro" id="IPR017871">
    <property type="entry name" value="ABC_transporter-like_CS"/>
</dbReference>
<sequence>METNSSDVRSHFWSELRLILVRSGQVWSRVPFKQKWMFGAAALLMFITGLTSVGVPVFLGKLVDDLSQGVHTHAGGYVLFRIAGFYLGIVALLVLTREVINVIRRYVVESTCTRIEKNLSVQVIAQLLKADLSTLTHEKIGSLNGRISRNVGGYMRFLRAAFLDFFPALLTGLMALVAVFYKAPWMGLVMAAVVPVSVSLTAWQLVSQKDIRLKLIRSNELVDGTVVELLGGLDYVRVADTHQQEVAKVDALTEQQRSDALKHHVAMALFGAGKALTEGFFHLLVLSVAVYLAVSGQNSFGDILTFSALFMSVMTPVAEVHRILDEGHEAALRVGDLISMMEQPLDRSYMIANECVVPHDDTGPVIEIEELHVAYKTSCGKDVSVLTGVEMKIMNGETVGVVGRSGCGKSTLIKVLMRVIHPNGGRVRLRGIPLDQVSRSSISELIGYVGQSPFIFSGSIEENIRYGCSDDCDEASIREAAIRACIHDEIVAMPEGYSTKIAERGSNISGGQRQRIALARIFLKDPPILILDEATSALDTISERIVQQAIEQARSDRTVIMIAHRLSSLQDTDRIFVFDSGRIVEQGNYQSLIEHGGIFTELAQPNPENSRPLHPSSREAPAYNVGLS</sequence>
<evidence type="ECO:0000256" key="4">
    <source>
        <dbReference type="ARBA" id="ARBA00022741"/>
    </source>
</evidence>
<keyword evidence="14" id="KW-1185">Reference proteome</keyword>
<evidence type="ECO:0000256" key="8">
    <source>
        <dbReference type="ARBA" id="ARBA00040960"/>
    </source>
</evidence>
<feature type="transmembrane region" description="Helical" evidence="10">
    <location>
        <begin position="157"/>
        <end position="181"/>
    </location>
</feature>
<dbReference type="Pfam" id="PF00005">
    <property type="entry name" value="ABC_tran"/>
    <property type="match status" value="1"/>
</dbReference>
<dbReference type="PANTHER" id="PTHR24221">
    <property type="entry name" value="ATP-BINDING CASSETTE SUB-FAMILY B"/>
    <property type="match status" value="1"/>
</dbReference>
<dbReference type="Gene3D" id="3.40.50.300">
    <property type="entry name" value="P-loop containing nucleotide triphosphate hydrolases"/>
    <property type="match status" value="1"/>
</dbReference>
<dbReference type="FunFam" id="3.40.50.300:FF:000604">
    <property type="entry name" value="ABC transporter B family member 28"/>
    <property type="match status" value="1"/>
</dbReference>
<dbReference type="InterPro" id="IPR011527">
    <property type="entry name" value="ABC1_TM_dom"/>
</dbReference>
<keyword evidence="3 10" id="KW-0812">Transmembrane</keyword>
<dbReference type="InterPro" id="IPR003593">
    <property type="entry name" value="AAA+_ATPase"/>
</dbReference>
<evidence type="ECO:0000256" key="7">
    <source>
        <dbReference type="ARBA" id="ARBA00023136"/>
    </source>
</evidence>
<feature type="transmembrane region" description="Helical" evidence="10">
    <location>
        <begin position="78"/>
        <end position="95"/>
    </location>
</feature>
<comment type="subcellular location">
    <subcellularLocation>
        <location evidence="1">Cell membrane</location>
        <topology evidence="1">Multi-pass membrane protein</topology>
    </subcellularLocation>
</comment>
<dbReference type="PANTHER" id="PTHR24221:SF654">
    <property type="entry name" value="ATP-BINDING CASSETTE SUB-FAMILY B MEMBER 6"/>
    <property type="match status" value="1"/>
</dbReference>
<dbReference type="SUPFAM" id="SSF52540">
    <property type="entry name" value="P-loop containing nucleoside triphosphate hydrolases"/>
    <property type="match status" value="1"/>
</dbReference>
<keyword evidence="7 10" id="KW-0472">Membrane</keyword>
<dbReference type="InterPro" id="IPR039421">
    <property type="entry name" value="Type_1_exporter"/>
</dbReference>
<gene>
    <name evidence="13" type="ORF">KIH39_13770</name>
</gene>
<dbReference type="AlphaFoldDB" id="A0A8E6B1C7"/>
<feature type="region of interest" description="Disordered" evidence="9">
    <location>
        <begin position="604"/>
        <end position="628"/>
    </location>
</feature>
<evidence type="ECO:0000256" key="2">
    <source>
        <dbReference type="ARBA" id="ARBA00022448"/>
    </source>
</evidence>
<keyword evidence="2" id="KW-0813">Transport</keyword>
<dbReference type="PROSITE" id="PS50893">
    <property type="entry name" value="ABC_TRANSPORTER_2"/>
    <property type="match status" value="1"/>
</dbReference>
<dbReference type="Pfam" id="PF00664">
    <property type="entry name" value="ABC_membrane"/>
    <property type="match status" value="1"/>
</dbReference>
<dbReference type="EMBL" id="CP074694">
    <property type="protein sequence ID" value="QVL29937.1"/>
    <property type="molecule type" value="Genomic_DNA"/>
</dbReference>
<feature type="transmembrane region" description="Helical" evidence="10">
    <location>
        <begin position="187"/>
        <end position="206"/>
    </location>
</feature>
<dbReference type="SUPFAM" id="SSF90123">
    <property type="entry name" value="ABC transporter transmembrane region"/>
    <property type="match status" value="1"/>
</dbReference>
<evidence type="ECO:0000256" key="1">
    <source>
        <dbReference type="ARBA" id="ARBA00004651"/>
    </source>
</evidence>
<protein>
    <recommendedName>
        <fullName evidence="8">Multidrug resistance-like ATP-binding protein MdlB</fullName>
    </recommendedName>
</protein>
<evidence type="ECO:0000259" key="12">
    <source>
        <dbReference type="PROSITE" id="PS50929"/>
    </source>
</evidence>
<feature type="transmembrane region" description="Helical" evidence="10">
    <location>
        <begin position="36"/>
        <end position="58"/>
    </location>
</feature>
<evidence type="ECO:0000256" key="10">
    <source>
        <dbReference type="SAM" id="Phobius"/>
    </source>
</evidence>
<dbReference type="InterPro" id="IPR003439">
    <property type="entry name" value="ABC_transporter-like_ATP-bd"/>
</dbReference>
<keyword evidence="4" id="KW-0547">Nucleotide-binding</keyword>
<feature type="domain" description="ABC transmembrane type-1" evidence="12">
    <location>
        <begin position="40"/>
        <end position="320"/>
    </location>
</feature>
<dbReference type="PROSITE" id="PS00211">
    <property type="entry name" value="ABC_TRANSPORTER_1"/>
    <property type="match status" value="1"/>
</dbReference>
<keyword evidence="5 13" id="KW-0067">ATP-binding</keyword>
<dbReference type="GO" id="GO:0016887">
    <property type="term" value="F:ATP hydrolysis activity"/>
    <property type="evidence" value="ECO:0007669"/>
    <property type="project" value="InterPro"/>
</dbReference>
<dbReference type="PROSITE" id="PS50929">
    <property type="entry name" value="ABC_TM1F"/>
    <property type="match status" value="1"/>
</dbReference>
<dbReference type="GO" id="GO:0140359">
    <property type="term" value="F:ABC-type transporter activity"/>
    <property type="evidence" value="ECO:0007669"/>
    <property type="project" value="InterPro"/>
</dbReference>
<dbReference type="RefSeq" id="WP_213493819.1">
    <property type="nucleotide sequence ID" value="NZ_CP074694.1"/>
</dbReference>
<dbReference type="InterPro" id="IPR027417">
    <property type="entry name" value="P-loop_NTPase"/>
</dbReference>
<dbReference type="GO" id="GO:0034040">
    <property type="term" value="F:ATPase-coupled lipid transmembrane transporter activity"/>
    <property type="evidence" value="ECO:0007669"/>
    <property type="project" value="TreeGrafter"/>
</dbReference>
<dbReference type="InterPro" id="IPR036640">
    <property type="entry name" value="ABC1_TM_sf"/>
</dbReference>
<name>A0A8E6B1C7_9BACT</name>
<dbReference type="KEGG" id="tsph:KIH39_13770"/>
<feature type="domain" description="ABC transporter" evidence="11">
    <location>
        <begin position="366"/>
        <end position="605"/>
    </location>
</feature>
<evidence type="ECO:0000313" key="13">
    <source>
        <dbReference type="EMBL" id="QVL29937.1"/>
    </source>
</evidence>
<evidence type="ECO:0000259" key="11">
    <source>
        <dbReference type="PROSITE" id="PS50893"/>
    </source>
</evidence>
<reference evidence="13" key="1">
    <citation type="submission" date="2021-05" db="EMBL/GenBank/DDBJ databases">
        <title>Complete genome sequence of the cellulolytic planctomycete Telmatocola sphagniphila SP2T and characterization of the first cellulase from planctomycetes.</title>
        <authorList>
            <person name="Rakitin A.L."/>
            <person name="Beletsky A.V."/>
            <person name="Naumoff D.G."/>
            <person name="Kulichevskaya I.S."/>
            <person name="Mardanov A.V."/>
            <person name="Ravin N.V."/>
            <person name="Dedysh S.N."/>
        </authorList>
    </citation>
    <scope>NUCLEOTIDE SEQUENCE</scope>
    <source>
        <strain evidence="13">SP2T</strain>
    </source>
</reference>
<keyword evidence="6 10" id="KW-1133">Transmembrane helix</keyword>
<evidence type="ECO:0000256" key="3">
    <source>
        <dbReference type="ARBA" id="ARBA00022692"/>
    </source>
</evidence>
<dbReference type="Proteomes" id="UP000676194">
    <property type="component" value="Chromosome"/>
</dbReference>
<dbReference type="GO" id="GO:0005886">
    <property type="term" value="C:plasma membrane"/>
    <property type="evidence" value="ECO:0007669"/>
    <property type="project" value="UniProtKB-SubCell"/>
</dbReference>
<proteinExistence type="predicted"/>
<dbReference type="GO" id="GO:0005524">
    <property type="term" value="F:ATP binding"/>
    <property type="evidence" value="ECO:0007669"/>
    <property type="project" value="UniProtKB-KW"/>
</dbReference>
<dbReference type="SMART" id="SM00382">
    <property type="entry name" value="AAA"/>
    <property type="match status" value="1"/>
</dbReference>
<organism evidence="13 14">
    <name type="scientific">Telmatocola sphagniphila</name>
    <dbReference type="NCBI Taxonomy" id="1123043"/>
    <lineage>
        <taxon>Bacteria</taxon>
        <taxon>Pseudomonadati</taxon>
        <taxon>Planctomycetota</taxon>
        <taxon>Planctomycetia</taxon>
        <taxon>Gemmatales</taxon>
        <taxon>Gemmataceae</taxon>
    </lineage>
</organism>
<evidence type="ECO:0000256" key="5">
    <source>
        <dbReference type="ARBA" id="ARBA00022840"/>
    </source>
</evidence>
<evidence type="ECO:0000256" key="9">
    <source>
        <dbReference type="SAM" id="MobiDB-lite"/>
    </source>
</evidence>
<accession>A0A8E6B1C7</accession>
<dbReference type="GO" id="GO:0005737">
    <property type="term" value="C:cytoplasm"/>
    <property type="evidence" value="ECO:0007669"/>
    <property type="project" value="UniProtKB-ARBA"/>
</dbReference>
<feature type="transmembrane region" description="Helical" evidence="10">
    <location>
        <begin position="275"/>
        <end position="294"/>
    </location>
</feature>